<dbReference type="HOGENOM" id="CLU_2423194_0_0_9"/>
<organism evidence="3 4">
    <name type="scientific">Paucilactobacillus hokkaidonensis JCM 18461</name>
    <dbReference type="NCBI Taxonomy" id="1291742"/>
    <lineage>
        <taxon>Bacteria</taxon>
        <taxon>Bacillati</taxon>
        <taxon>Bacillota</taxon>
        <taxon>Bacilli</taxon>
        <taxon>Lactobacillales</taxon>
        <taxon>Lactobacillaceae</taxon>
        <taxon>Paucilactobacillus</taxon>
    </lineage>
</organism>
<sequence>MVDKKVSATVTSKNQVTIPKTVRDILDIREHDKIEFVLRKNGEVTVKREQPKDIWSLAREQAVKYGSIDTPEIDWGSDVGNEVID</sequence>
<evidence type="ECO:0000259" key="2">
    <source>
        <dbReference type="PROSITE" id="PS51740"/>
    </source>
</evidence>
<name>A0A0A1H1U2_9LACO</name>
<gene>
    <name evidence="3" type="ORF">LOOC260_121610</name>
</gene>
<dbReference type="KEGG" id="lho:LOOC260_121610"/>
<dbReference type="EMBL" id="AP014680">
    <property type="protein sequence ID" value="BAP86666.1"/>
    <property type="molecule type" value="Genomic_DNA"/>
</dbReference>
<evidence type="ECO:0000313" key="3">
    <source>
        <dbReference type="EMBL" id="BAP86666.1"/>
    </source>
</evidence>
<feature type="domain" description="SpoVT-AbrB" evidence="2">
    <location>
        <begin position="5"/>
        <end position="51"/>
    </location>
</feature>
<dbReference type="InterPro" id="IPR037914">
    <property type="entry name" value="SpoVT-AbrB_sf"/>
</dbReference>
<dbReference type="InterPro" id="IPR007159">
    <property type="entry name" value="SpoVT-AbrB_dom"/>
</dbReference>
<accession>A0A0A1H1U2</accession>
<dbReference type="GO" id="GO:0003677">
    <property type="term" value="F:DNA binding"/>
    <property type="evidence" value="ECO:0007669"/>
    <property type="project" value="UniProtKB-UniRule"/>
</dbReference>
<keyword evidence="1" id="KW-0238">DNA-binding</keyword>
<dbReference type="SUPFAM" id="SSF89447">
    <property type="entry name" value="AbrB/MazE/MraZ-like"/>
    <property type="match status" value="1"/>
</dbReference>
<protein>
    <submittedName>
        <fullName evidence="3">AbrB family transcriptional regulator</fullName>
    </submittedName>
</protein>
<evidence type="ECO:0000256" key="1">
    <source>
        <dbReference type="PROSITE-ProRule" id="PRU01076"/>
    </source>
</evidence>
<proteinExistence type="predicted"/>
<dbReference type="Gene3D" id="2.10.260.10">
    <property type="match status" value="1"/>
</dbReference>
<dbReference type="AlphaFoldDB" id="A0A0A1H1U2"/>
<reference evidence="3 4" key="1">
    <citation type="submission" date="2014-11" db="EMBL/GenBank/DDBJ databases">
        <title>Complete genome sequence and analysis of Lactobacillus hokkaidonensis LOOC260T.</title>
        <authorList>
            <person name="Tanizawa Y."/>
            <person name="Tohno M."/>
            <person name="Kaminuma E."/>
            <person name="Nakamura Y."/>
            <person name="Arita M."/>
        </authorList>
    </citation>
    <scope>NUCLEOTIDE SEQUENCE [LARGE SCALE GENOMIC DNA]</scope>
    <source>
        <strain evidence="3 4">LOOC260</strain>
    </source>
</reference>
<dbReference type="Pfam" id="PF15937">
    <property type="entry name" value="PrlF_antitoxin"/>
    <property type="match status" value="1"/>
</dbReference>
<dbReference type="RefSeq" id="WP_041094897.1">
    <property type="nucleotide sequence ID" value="NZ_AP014680.1"/>
</dbReference>
<dbReference type="Proteomes" id="UP000031620">
    <property type="component" value="Chromosome"/>
</dbReference>
<dbReference type="NCBIfam" id="TIGR01439">
    <property type="entry name" value="lp_hng_hel_AbrB"/>
    <property type="match status" value="1"/>
</dbReference>
<dbReference type="InterPro" id="IPR031848">
    <property type="entry name" value="PrlF_antitoxin"/>
</dbReference>
<evidence type="ECO:0000313" key="4">
    <source>
        <dbReference type="Proteomes" id="UP000031620"/>
    </source>
</evidence>
<dbReference type="PROSITE" id="PS51740">
    <property type="entry name" value="SPOVT_ABRB"/>
    <property type="match status" value="1"/>
</dbReference>
<dbReference type="STRING" id="1291742.LOOC260_121610"/>
<dbReference type="SMART" id="SM00966">
    <property type="entry name" value="SpoVT_AbrB"/>
    <property type="match status" value="1"/>
</dbReference>